<reference evidence="2 3" key="1">
    <citation type="submission" date="2014-12" db="EMBL/GenBank/DDBJ databases">
        <title>Whole genome sequencing of Sphingobium xenophagum OW59.</title>
        <authorList>
            <person name="Ohta Y."/>
            <person name="Nishi S."/>
            <person name="Hatada Y."/>
        </authorList>
    </citation>
    <scope>NUCLEOTIDE SEQUENCE [LARGE SCALE GENOMIC DNA]</scope>
    <source>
        <strain evidence="2 3">OW59</strain>
    </source>
</reference>
<dbReference type="RefSeq" id="WP_130752030.1">
    <property type="nucleotide sequence ID" value="NZ_BBQY01000001.1"/>
</dbReference>
<sequence>MNRRSALQACLAAGASFVASPALGKIAASHTTHELITSTITIDMHSHIPPDATVAAFPIKAGMKQAGLDAICASFPVDVVPRQAEGDWYKVYLDWVQQLKKLAKDSGIREIKSLADLESCHRDRIPGVLQATEGAHFLEGRLERLATAYDGGLRHLQLAHSVQDPISPTGDLQTLTPQFDGLTSFGRSVIAECNRLGIVTDLAHSSGKTLKDALEVSSVPIIFSHTALLSPVGLGAVPTWADNRLPMRLLRPDEAQAIAAAGGVIGVWHIFPTVSAYAAAILDLVNTVGEDHVGIGSDTGIAGAIFNANHRWPGQHNGFLHAVVGELRKQKCPPATIRKVIGQNYCRILRAVEQARDASHAART</sequence>
<dbReference type="Pfam" id="PF01244">
    <property type="entry name" value="Peptidase_M19"/>
    <property type="match status" value="1"/>
</dbReference>
<dbReference type="InterPro" id="IPR008257">
    <property type="entry name" value="Pept_M19"/>
</dbReference>
<dbReference type="PROSITE" id="PS51365">
    <property type="entry name" value="RENAL_DIPEPTIDASE_2"/>
    <property type="match status" value="1"/>
</dbReference>
<dbReference type="SUPFAM" id="SSF51556">
    <property type="entry name" value="Metallo-dependent hydrolases"/>
    <property type="match status" value="1"/>
</dbReference>
<proteinExistence type="predicted"/>
<feature type="chain" id="PRO_5019444050" evidence="1">
    <location>
        <begin position="25"/>
        <end position="364"/>
    </location>
</feature>
<dbReference type="GO" id="GO:0070573">
    <property type="term" value="F:metallodipeptidase activity"/>
    <property type="evidence" value="ECO:0007669"/>
    <property type="project" value="InterPro"/>
</dbReference>
<gene>
    <name evidence="2" type="ORF">MBESOW_P0831</name>
</gene>
<dbReference type="GO" id="GO:0006508">
    <property type="term" value="P:proteolysis"/>
    <property type="evidence" value="ECO:0007669"/>
    <property type="project" value="InterPro"/>
</dbReference>
<comment type="caution">
    <text evidence="2">The sequence shown here is derived from an EMBL/GenBank/DDBJ whole genome shotgun (WGS) entry which is preliminary data.</text>
</comment>
<evidence type="ECO:0000313" key="2">
    <source>
        <dbReference type="EMBL" id="GBH29577.1"/>
    </source>
</evidence>
<name>A0A401IZ04_SPHXE</name>
<keyword evidence="3" id="KW-1185">Reference proteome</keyword>
<dbReference type="Gene3D" id="3.20.20.140">
    <property type="entry name" value="Metal-dependent hydrolases"/>
    <property type="match status" value="1"/>
</dbReference>
<accession>A0A401IZ04</accession>
<keyword evidence="1" id="KW-0732">Signal</keyword>
<dbReference type="PANTHER" id="PTHR10443">
    <property type="entry name" value="MICROSOMAL DIPEPTIDASE"/>
    <property type="match status" value="1"/>
</dbReference>
<evidence type="ECO:0000313" key="3">
    <source>
        <dbReference type="Proteomes" id="UP000290975"/>
    </source>
</evidence>
<evidence type="ECO:0000256" key="1">
    <source>
        <dbReference type="SAM" id="SignalP"/>
    </source>
</evidence>
<dbReference type="AlphaFoldDB" id="A0A401IZ04"/>
<dbReference type="InterPro" id="IPR032466">
    <property type="entry name" value="Metal_Hydrolase"/>
</dbReference>
<dbReference type="Proteomes" id="UP000290975">
    <property type="component" value="Unassembled WGS sequence"/>
</dbReference>
<dbReference type="EMBL" id="BBQY01000001">
    <property type="protein sequence ID" value="GBH29577.1"/>
    <property type="molecule type" value="Genomic_DNA"/>
</dbReference>
<dbReference type="PANTHER" id="PTHR10443:SF12">
    <property type="entry name" value="DIPEPTIDASE"/>
    <property type="match status" value="1"/>
</dbReference>
<protein>
    <submittedName>
        <fullName evidence="2">Membrane dipeptidase</fullName>
    </submittedName>
</protein>
<feature type="signal peptide" evidence="1">
    <location>
        <begin position="1"/>
        <end position="24"/>
    </location>
</feature>
<organism evidence="2 3">
    <name type="scientific">Sphingobium xenophagum</name>
    <dbReference type="NCBI Taxonomy" id="121428"/>
    <lineage>
        <taxon>Bacteria</taxon>
        <taxon>Pseudomonadati</taxon>
        <taxon>Pseudomonadota</taxon>
        <taxon>Alphaproteobacteria</taxon>
        <taxon>Sphingomonadales</taxon>
        <taxon>Sphingomonadaceae</taxon>
        <taxon>Sphingobium</taxon>
    </lineage>
</organism>